<name>A0A4U5TQ46_9FLAO</name>
<comment type="caution">
    <text evidence="3">The sequence shown here is derived from an EMBL/GenBank/DDBJ whole genome shotgun (WGS) entry which is preliminary data.</text>
</comment>
<organism evidence="3 4">
    <name type="scientific">Mesohalobacter halotolerans</name>
    <dbReference type="NCBI Taxonomy" id="1883405"/>
    <lineage>
        <taxon>Bacteria</taxon>
        <taxon>Pseudomonadati</taxon>
        <taxon>Bacteroidota</taxon>
        <taxon>Flavobacteriia</taxon>
        <taxon>Flavobacteriales</taxon>
        <taxon>Flavobacteriaceae</taxon>
        <taxon>Mesohalobacter</taxon>
    </lineage>
</organism>
<proteinExistence type="predicted"/>
<feature type="domain" description="DDH" evidence="1">
    <location>
        <begin position="18"/>
        <end position="170"/>
    </location>
</feature>
<accession>A0A4U5TQ46</accession>
<dbReference type="EMBL" id="SWMU01000003">
    <property type="protein sequence ID" value="TKS56143.1"/>
    <property type="molecule type" value="Genomic_DNA"/>
</dbReference>
<dbReference type="InterPro" id="IPR051319">
    <property type="entry name" value="Oligoribo/pAp-PDE_c-di-AMP_PDE"/>
</dbReference>
<evidence type="ECO:0000313" key="4">
    <source>
        <dbReference type="Proteomes" id="UP000306552"/>
    </source>
</evidence>
<dbReference type="Proteomes" id="UP000306552">
    <property type="component" value="Unassembled WGS sequence"/>
</dbReference>
<dbReference type="OrthoDB" id="9803668at2"/>
<feature type="domain" description="DHHA1" evidence="2">
    <location>
        <begin position="246"/>
        <end position="318"/>
    </location>
</feature>
<dbReference type="InterPro" id="IPR038763">
    <property type="entry name" value="DHH_sf"/>
</dbReference>
<dbReference type="PANTHER" id="PTHR47618:SF1">
    <property type="entry name" value="BIFUNCTIONAL OLIGORIBONUCLEASE AND PAP PHOSPHATASE NRNA"/>
    <property type="match status" value="1"/>
</dbReference>
<dbReference type="InterPro" id="IPR001667">
    <property type="entry name" value="DDH_dom"/>
</dbReference>
<dbReference type="Gene3D" id="3.90.1640.10">
    <property type="entry name" value="inorganic pyrophosphatase (n-terminal core)"/>
    <property type="match status" value="1"/>
</dbReference>
<evidence type="ECO:0000313" key="3">
    <source>
        <dbReference type="EMBL" id="TKS56143.1"/>
    </source>
</evidence>
<keyword evidence="4" id="KW-1185">Reference proteome</keyword>
<gene>
    <name evidence="3" type="ORF">FCN74_09000</name>
</gene>
<protein>
    <submittedName>
        <fullName evidence="3">Bifunctional oligoribonuclease/PAP phosphatase NrnA</fullName>
    </submittedName>
</protein>
<dbReference type="Pfam" id="PF02272">
    <property type="entry name" value="DHHA1"/>
    <property type="match status" value="1"/>
</dbReference>
<dbReference type="PANTHER" id="PTHR47618">
    <property type="entry name" value="BIFUNCTIONAL OLIGORIBONUCLEASE AND PAP PHOSPHATASE NRNA"/>
    <property type="match status" value="1"/>
</dbReference>
<dbReference type="RefSeq" id="WP_138932260.1">
    <property type="nucleotide sequence ID" value="NZ_SWMU01000003.1"/>
</dbReference>
<sequence length="341" mass="38373">MQNENIQKLHNLIQSSKNIVVIGHKNPDGDAVGSCMAWGLFLKHLKHNVSVIMPNPYPEFLNWVPNQDQILIYSDDKENAQKAIKKADLIFTLDFNHLSRVGEELQKALDEVEKPFVMIDHHEQPDDYAEVCISHPEYGSTAELVFECIDLLNFTEKIDKDIASCLYLGIMTDTGSFKFSSTTARTHQIAAKLIDKGAVAHQIQQQTFDANSYSRLKLLGQAMQNLEYLEDLGVAYIHLSQKELDKYNFKKGDTEGFVNYGLSIKNVALAAIFKEDVQQNIVKISFRSKGNFDVNQLARHHFEGGGHKNAAGGKSELSLDATIKKFVSLLPDYKTQLHAAF</sequence>
<dbReference type="AlphaFoldDB" id="A0A4U5TQ46"/>
<dbReference type="GO" id="GO:0003676">
    <property type="term" value="F:nucleic acid binding"/>
    <property type="evidence" value="ECO:0007669"/>
    <property type="project" value="InterPro"/>
</dbReference>
<evidence type="ECO:0000259" key="2">
    <source>
        <dbReference type="Pfam" id="PF02272"/>
    </source>
</evidence>
<evidence type="ECO:0000259" key="1">
    <source>
        <dbReference type="Pfam" id="PF01368"/>
    </source>
</evidence>
<reference evidence="3 4" key="1">
    <citation type="submission" date="2019-04" db="EMBL/GenBank/DDBJ databases">
        <title>Psychroflexus halotolerans sp. nov., isolated from a marine solar saltern.</title>
        <authorList>
            <person name="Feng X."/>
        </authorList>
    </citation>
    <scope>NUCLEOTIDE SEQUENCE [LARGE SCALE GENOMIC DNA]</scope>
    <source>
        <strain evidence="3 4">WDS2C27</strain>
    </source>
</reference>
<dbReference type="InterPro" id="IPR003156">
    <property type="entry name" value="DHHA1_dom"/>
</dbReference>
<dbReference type="Gene3D" id="3.10.310.30">
    <property type="match status" value="1"/>
</dbReference>
<dbReference type="Pfam" id="PF01368">
    <property type="entry name" value="DHH"/>
    <property type="match status" value="1"/>
</dbReference>
<dbReference type="SUPFAM" id="SSF64182">
    <property type="entry name" value="DHH phosphoesterases"/>
    <property type="match status" value="1"/>
</dbReference>